<feature type="transmembrane region" description="Helical" evidence="9">
    <location>
        <begin position="925"/>
        <end position="948"/>
    </location>
</feature>
<dbReference type="GO" id="GO:0030001">
    <property type="term" value="P:metal ion transport"/>
    <property type="evidence" value="ECO:0007669"/>
    <property type="project" value="UniProtKB-ARBA"/>
</dbReference>
<dbReference type="Pfam" id="PF00690">
    <property type="entry name" value="Cation_ATPase_N"/>
    <property type="match status" value="1"/>
</dbReference>
<keyword evidence="3" id="KW-0547">Nucleotide-binding</keyword>
<feature type="transmembrane region" description="Helical" evidence="9">
    <location>
        <begin position="968"/>
        <end position="987"/>
    </location>
</feature>
<proteinExistence type="predicted"/>
<dbReference type="Pfam" id="PF00689">
    <property type="entry name" value="Cation_ATPase_C"/>
    <property type="match status" value="1"/>
</dbReference>
<feature type="transmembrane region" description="Helical" evidence="9">
    <location>
        <begin position="1052"/>
        <end position="1069"/>
    </location>
</feature>
<dbReference type="FunFam" id="3.40.50.1000:FF:000001">
    <property type="entry name" value="Phospholipid-transporting ATPase IC"/>
    <property type="match status" value="1"/>
</dbReference>
<evidence type="ECO:0000256" key="8">
    <source>
        <dbReference type="SAM" id="MobiDB-lite"/>
    </source>
</evidence>
<dbReference type="FunFam" id="1.20.1110.10:FF:000020">
    <property type="entry name" value="Sodium ion P-type ATPase"/>
    <property type="match status" value="1"/>
</dbReference>
<dbReference type="Proteomes" id="UP001150569">
    <property type="component" value="Unassembled WGS sequence"/>
</dbReference>
<dbReference type="Pfam" id="PF13246">
    <property type="entry name" value="Cation_ATPase"/>
    <property type="match status" value="2"/>
</dbReference>
<dbReference type="InterPro" id="IPR001757">
    <property type="entry name" value="P_typ_ATPase"/>
</dbReference>
<dbReference type="InterPro" id="IPR023299">
    <property type="entry name" value="ATPase_P-typ_cyto_dom_N"/>
</dbReference>
<dbReference type="PRINTS" id="PR00119">
    <property type="entry name" value="CATATPASE"/>
</dbReference>
<evidence type="ECO:0000313" key="12">
    <source>
        <dbReference type="Proteomes" id="UP001150569"/>
    </source>
</evidence>
<comment type="caution">
    <text evidence="11">The sequence shown here is derived from an EMBL/GenBank/DDBJ whole genome shotgun (WGS) entry which is preliminary data.</text>
</comment>
<dbReference type="EMBL" id="JANBPT010001516">
    <property type="protein sequence ID" value="KAJ1907032.1"/>
    <property type="molecule type" value="Genomic_DNA"/>
</dbReference>
<organism evidence="11 12">
    <name type="scientific">Tieghemiomyces parasiticus</name>
    <dbReference type="NCBI Taxonomy" id="78921"/>
    <lineage>
        <taxon>Eukaryota</taxon>
        <taxon>Fungi</taxon>
        <taxon>Fungi incertae sedis</taxon>
        <taxon>Zoopagomycota</taxon>
        <taxon>Kickxellomycotina</taxon>
        <taxon>Dimargaritomycetes</taxon>
        <taxon>Dimargaritales</taxon>
        <taxon>Dimargaritaceae</taxon>
        <taxon>Tieghemiomyces</taxon>
    </lineage>
</organism>
<dbReference type="FunFam" id="3.40.50.1000:FF:000047">
    <property type="entry name" value="Sodium P-type ATPase"/>
    <property type="match status" value="1"/>
</dbReference>
<keyword evidence="4" id="KW-0067">ATP-binding</keyword>
<dbReference type="GO" id="GO:0005524">
    <property type="term" value="F:ATP binding"/>
    <property type="evidence" value="ECO:0007669"/>
    <property type="project" value="UniProtKB-KW"/>
</dbReference>
<sequence length="1141" mass="124216">MHFFSRFSKQTPDQQLPPYHTFSVEDVTQRLATDTNAGLSTAVVSARHAEHGLNRLRGQGGVNPFRVAFRQVANAMTLVLLAALVLSFVVKDWIEGGVIAFIVALNVTIGFFQEYRAEKTMDALRRMASPTSRVVRDGRLVAIPTEELTVGDILVVELGDVVGADCRLFEVSNLEIDEALLTGESLPVAKTITALDDPDEPLGDRINVAFASTTVTKGRGRGIITGVAMQSEIGKIAKTLMNTGETQKTPLQKGLDRMAYFLFGLACIFAVVVFAANKFNVTGEVAIYAIGLGIALIPEGLIAVVTLTMAVGVRRMAKNRALVRKLAALESLGSVTNICSDKTGTLTQSRMVLRSAWLPSSGNFKVTGQGFVPRGDLLHFEVPLVAPTDDNDDGSQGNEPPRNIRFADEEVPTRRIDPAELDPATTQFTLAAALCNMAELKHDKVADEWVSQGDPTETALQVFATKLNLGKPVLTTTAADGTQSGGEPAFTLLAEFPFDSSVKRMSVVYRLAPAAFDRYPAPITTGLEATIANDPYTPSISSRHSLDLHAPSVHDNLSPGPRDGLGVAYLKGATERVLECCTHIYRDGVRQRLRPTHHEAIGAQVDALATQGLRVLALAYRPLPLHDLPADPTSWIREDLDCSMTFLGLAGIYDPPRPESWPSVQECYDAGITVHMLTGDHPATAAAIAREVGILPSDLPLEYATRPLKVTDTSPDTAVVAMGGDPEKASNQLVMTAPQFDALTDEEVDALGELPHVIARCSPDTKVKMIQALHRRQRIVAMTGDGVNDSPSLKIANVGIAMGLQGSDVAKQASHIVLTDDNFATIVRAIAEGRRIFNNIQRFVCHMVSGNTAEVIPLLIGLAFIDASGSSVFPLSPVQILFTNMLTSSPPAMSLGMEPNAPDTMRRAPRPVRHGIFTREVVVDILFYGGTMGIICLLNFVLVLFAFGDGNLGENCNSTYTDVCDTVFRARGTLYATMTFLTLLHAYNCRSLRNPQWWGWWTRANRAAGDDFHSRFLANRYLAISITVCSLIVFPTLYIPTVNTKVFKHKPISWEWVIVVLSIVLFLFISEMYKLVKRRVLKPVFRDPIIPIARMTTTVSVEQEASDDKLIWLSGKTVNPYQAVAGDEKDVNDEKLTIATA</sequence>
<feature type="transmembrane region" description="Helical" evidence="9">
    <location>
        <begin position="1021"/>
        <end position="1040"/>
    </location>
</feature>
<evidence type="ECO:0000256" key="4">
    <source>
        <dbReference type="ARBA" id="ARBA00022840"/>
    </source>
</evidence>
<feature type="transmembrane region" description="Helical" evidence="9">
    <location>
        <begin position="258"/>
        <end position="279"/>
    </location>
</feature>
<evidence type="ECO:0000313" key="11">
    <source>
        <dbReference type="EMBL" id="KAJ1907032.1"/>
    </source>
</evidence>
<dbReference type="Gene3D" id="1.20.1110.10">
    <property type="entry name" value="Calcium-transporting ATPase, transmembrane domain"/>
    <property type="match status" value="2"/>
</dbReference>
<dbReference type="Gene3D" id="3.40.50.1000">
    <property type="entry name" value="HAD superfamily/HAD-like"/>
    <property type="match status" value="2"/>
</dbReference>
<evidence type="ECO:0000256" key="6">
    <source>
        <dbReference type="ARBA" id="ARBA00022989"/>
    </source>
</evidence>
<comment type="subcellular location">
    <subcellularLocation>
        <location evidence="1">Membrane</location>
        <topology evidence="1">Multi-pass membrane protein</topology>
    </subcellularLocation>
</comment>
<keyword evidence="5" id="KW-1278">Translocase</keyword>
<dbReference type="InterPro" id="IPR059000">
    <property type="entry name" value="ATPase_P-type_domA"/>
</dbReference>
<keyword evidence="12" id="KW-1185">Reference proteome</keyword>
<feature type="transmembrane region" description="Helical" evidence="9">
    <location>
        <begin position="72"/>
        <end position="90"/>
    </location>
</feature>
<dbReference type="SFLD" id="SFLDG00002">
    <property type="entry name" value="C1.7:_P-type_atpase_like"/>
    <property type="match status" value="1"/>
</dbReference>
<evidence type="ECO:0000256" key="3">
    <source>
        <dbReference type="ARBA" id="ARBA00022741"/>
    </source>
</evidence>
<dbReference type="InterPro" id="IPR036412">
    <property type="entry name" value="HAD-like_sf"/>
</dbReference>
<name>A0A9W7ZN28_9FUNG</name>
<dbReference type="SFLD" id="SFLDF00027">
    <property type="entry name" value="p-type_atpase"/>
    <property type="match status" value="1"/>
</dbReference>
<feature type="transmembrane region" description="Helical" evidence="9">
    <location>
        <begin position="285"/>
        <end position="311"/>
    </location>
</feature>
<protein>
    <recommendedName>
        <fullName evidence="10">Cation-transporting P-type ATPase N-terminal domain-containing protein</fullName>
    </recommendedName>
</protein>
<evidence type="ECO:0000256" key="7">
    <source>
        <dbReference type="ARBA" id="ARBA00023136"/>
    </source>
</evidence>
<keyword evidence="6 9" id="KW-1133">Transmembrane helix</keyword>
<dbReference type="InterPro" id="IPR023214">
    <property type="entry name" value="HAD_sf"/>
</dbReference>
<dbReference type="PROSITE" id="PS00154">
    <property type="entry name" value="ATPASE_E1_E2"/>
    <property type="match status" value="1"/>
</dbReference>
<dbReference type="NCBIfam" id="TIGR01494">
    <property type="entry name" value="ATPase_P-type"/>
    <property type="match status" value="2"/>
</dbReference>
<feature type="region of interest" description="Disordered" evidence="8">
    <location>
        <begin position="387"/>
        <end position="408"/>
    </location>
</feature>
<evidence type="ECO:0000256" key="9">
    <source>
        <dbReference type="SAM" id="Phobius"/>
    </source>
</evidence>
<feature type="transmembrane region" description="Helical" evidence="9">
    <location>
        <begin position="96"/>
        <end position="117"/>
    </location>
</feature>
<dbReference type="SUPFAM" id="SSF81660">
    <property type="entry name" value="Metal cation-transporting ATPase, ATP-binding domain N"/>
    <property type="match status" value="1"/>
</dbReference>
<dbReference type="PANTHER" id="PTHR42861">
    <property type="entry name" value="CALCIUM-TRANSPORTING ATPASE"/>
    <property type="match status" value="1"/>
</dbReference>
<reference evidence="11" key="1">
    <citation type="submission" date="2022-07" db="EMBL/GenBank/DDBJ databases">
        <title>Phylogenomic reconstructions and comparative analyses of Kickxellomycotina fungi.</title>
        <authorList>
            <person name="Reynolds N.K."/>
            <person name="Stajich J.E."/>
            <person name="Barry K."/>
            <person name="Grigoriev I.V."/>
            <person name="Crous P."/>
            <person name="Smith M.E."/>
        </authorList>
    </citation>
    <scope>NUCLEOTIDE SEQUENCE</scope>
    <source>
        <strain evidence="11">RSA 861</strain>
    </source>
</reference>
<dbReference type="SUPFAM" id="SSF81653">
    <property type="entry name" value="Calcium ATPase, transduction domain A"/>
    <property type="match status" value="1"/>
</dbReference>
<gene>
    <name evidence="11" type="ORF">IWQ60_011944</name>
</gene>
<dbReference type="Pfam" id="PF00122">
    <property type="entry name" value="E1-E2_ATPase"/>
    <property type="match status" value="1"/>
</dbReference>
<dbReference type="SUPFAM" id="SSF56784">
    <property type="entry name" value="HAD-like"/>
    <property type="match status" value="1"/>
</dbReference>
<evidence type="ECO:0000256" key="1">
    <source>
        <dbReference type="ARBA" id="ARBA00004141"/>
    </source>
</evidence>
<dbReference type="SUPFAM" id="SSF81665">
    <property type="entry name" value="Calcium ATPase, transmembrane domain M"/>
    <property type="match status" value="1"/>
</dbReference>
<keyword evidence="7 9" id="KW-0472">Membrane</keyword>
<accession>A0A9W7ZN28</accession>
<dbReference type="InterPro" id="IPR006068">
    <property type="entry name" value="ATPase_P-typ_cation-transptr_C"/>
</dbReference>
<dbReference type="InterPro" id="IPR023298">
    <property type="entry name" value="ATPase_P-typ_TM_dom_sf"/>
</dbReference>
<keyword evidence="2 9" id="KW-0812">Transmembrane</keyword>
<evidence type="ECO:0000256" key="5">
    <source>
        <dbReference type="ARBA" id="ARBA00022967"/>
    </source>
</evidence>
<evidence type="ECO:0000259" key="10">
    <source>
        <dbReference type="SMART" id="SM00831"/>
    </source>
</evidence>
<dbReference type="Gene3D" id="2.70.150.10">
    <property type="entry name" value="Calcium-transporting ATPase, cytoplasmic transduction domain A"/>
    <property type="match status" value="1"/>
</dbReference>
<dbReference type="AlphaFoldDB" id="A0A9W7ZN28"/>
<evidence type="ECO:0000256" key="2">
    <source>
        <dbReference type="ARBA" id="ARBA00022692"/>
    </source>
</evidence>
<dbReference type="InterPro" id="IPR008250">
    <property type="entry name" value="ATPase_P-typ_transduc_dom_A_sf"/>
</dbReference>
<dbReference type="OrthoDB" id="116380at2759"/>
<dbReference type="SFLD" id="SFLDS00003">
    <property type="entry name" value="Haloacid_Dehalogenase"/>
    <property type="match status" value="1"/>
</dbReference>
<dbReference type="InterPro" id="IPR018303">
    <property type="entry name" value="ATPase_P-typ_P_site"/>
</dbReference>
<dbReference type="SMART" id="SM00831">
    <property type="entry name" value="Cation_ATPase_N"/>
    <property type="match status" value="1"/>
</dbReference>
<dbReference type="GO" id="GO:0016020">
    <property type="term" value="C:membrane"/>
    <property type="evidence" value="ECO:0007669"/>
    <property type="project" value="UniProtKB-SubCell"/>
</dbReference>
<dbReference type="InterPro" id="IPR044492">
    <property type="entry name" value="P_typ_ATPase_HD_dom"/>
</dbReference>
<dbReference type="GO" id="GO:0016887">
    <property type="term" value="F:ATP hydrolysis activity"/>
    <property type="evidence" value="ECO:0007669"/>
    <property type="project" value="InterPro"/>
</dbReference>
<feature type="domain" description="Cation-transporting P-type ATPase N-terminal" evidence="10">
    <location>
        <begin position="18"/>
        <end position="92"/>
    </location>
</feature>
<dbReference type="Gene3D" id="3.40.1110.10">
    <property type="entry name" value="Calcium-transporting ATPase, cytoplasmic domain N"/>
    <property type="match status" value="2"/>
</dbReference>
<dbReference type="InterPro" id="IPR004014">
    <property type="entry name" value="ATPase_P-typ_cation-transptr_N"/>
</dbReference>